<keyword evidence="1" id="KW-0812">Transmembrane</keyword>
<dbReference type="RefSeq" id="WP_253362569.1">
    <property type="nucleotide sequence ID" value="NZ_JALJXU010000001.1"/>
</dbReference>
<organism evidence="2 3">
    <name type="scientific">Streptococcus gallinaceus</name>
    <dbReference type="NCBI Taxonomy" id="165758"/>
    <lineage>
        <taxon>Bacteria</taxon>
        <taxon>Bacillati</taxon>
        <taxon>Bacillota</taxon>
        <taxon>Bacilli</taxon>
        <taxon>Lactobacillales</taxon>
        <taxon>Streptococcaceae</taxon>
        <taxon>Streptococcus</taxon>
    </lineage>
</organism>
<feature type="transmembrane region" description="Helical" evidence="1">
    <location>
        <begin position="31"/>
        <end position="51"/>
    </location>
</feature>
<evidence type="ECO:0000313" key="3">
    <source>
        <dbReference type="Proteomes" id="UP001549055"/>
    </source>
</evidence>
<protein>
    <submittedName>
        <fullName evidence="2">Membrane protein</fullName>
    </submittedName>
</protein>
<keyword evidence="1" id="KW-1133">Transmembrane helix</keyword>
<name>A0ABV2JKZ6_9STRE</name>
<keyword evidence="3" id="KW-1185">Reference proteome</keyword>
<reference evidence="2 3" key="1">
    <citation type="submission" date="2024-06" db="EMBL/GenBank/DDBJ databases">
        <title>Genomic Encyclopedia of Type Strains, Phase IV (KMG-IV): sequencing the most valuable type-strain genomes for metagenomic binning, comparative biology and taxonomic classification.</title>
        <authorList>
            <person name="Goeker M."/>
        </authorList>
    </citation>
    <scope>NUCLEOTIDE SEQUENCE [LARGE SCALE GENOMIC DNA]</scope>
    <source>
        <strain evidence="2 3">DSM 15349</strain>
    </source>
</reference>
<keyword evidence="1" id="KW-0472">Membrane</keyword>
<comment type="caution">
    <text evidence="2">The sequence shown here is derived from an EMBL/GenBank/DDBJ whole genome shotgun (WGS) entry which is preliminary data.</text>
</comment>
<dbReference type="EMBL" id="JBEPMK010000001">
    <property type="protein sequence ID" value="MET3643543.1"/>
    <property type="molecule type" value="Genomic_DNA"/>
</dbReference>
<gene>
    <name evidence="2" type="ORF">ABID27_000160</name>
</gene>
<evidence type="ECO:0000256" key="1">
    <source>
        <dbReference type="SAM" id="Phobius"/>
    </source>
</evidence>
<proteinExistence type="predicted"/>
<sequence length="59" mass="6480">MKKSLVYGLVMIVLGVGLEHCTHFFTNGGATIFYGMIGMLYGLIYGLHPILKALCSEEK</sequence>
<evidence type="ECO:0000313" key="2">
    <source>
        <dbReference type="EMBL" id="MET3643543.1"/>
    </source>
</evidence>
<accession>A0ABV2JKZ6</accession>
<dbReference type="Proteomes" id="UP001549055">
    <property type="component" value="Unassembled WGS sequence"/>
</dbReference>